<evidence type="ECO:0008006" key="4">
    <source>
        <dbReference type="Google" id="ProtNLM"/>
    </source>
</evidence>
<reference evidence="2 3" key="1">
    <citation type="submission" date="2017-10" db="EMBL/GenBank/DDBJ databases">
        <title>Development of genomic resources for the powdery mildew, Erysiphe pulchra.</title>
        <authorList>
            <person name="Wadl P.A."/>
            <person name="Mack B.M."/>
            <person name="Moore G."/>
            <person name="Beltz S.B."/>
        </authorList>
    </citation>
    <scope>NUCLEOTIDE SEQUENCE [LARGE SCALE GENOMIC DNA]</scope>
    <source>
        <strain evidence="2">Cflorida</strain>
    </source>
</reference>
<keyword evidence="3" id="KW-1185">Reference proteome</keyword>
<gene>
    <name evidence="2" type="ORF">EPUL_006826</name>
</gene>
<feature type="compositionally biased region" description="Basic and acidic residues" evidence="1">
    <location>
        <begin position="269"/>
        <end position="285"/>
    </location>
</feature>
<evidence type="ECO:0000313" key="2">
    <source>
        <dbReference type="EMBL" id="POS81826.1"/>
    </source>
</evidence>
<dbReference type="STRING" id="225359.A0A2S4PIF5"/>
<dbReference type="Proteomes" id="UP000237438">
    <property type="component" value="Unassembled WGS sequence"/>
</dbReference>
<accession>A0A2S4PIF5</accession>
<evidence type="ECO:0000256" key="1">
    <source>
        <dbReference type="SAM" id="MobiDB-lite"/>
    </source>
</evidence>
<comment type="caution">
    <text evidence="2">The sequence shown here is derived from an EMBL/GenBank/DDBJ whole genome shotgun (WGS) entry which is preliminary data.</text>
</comment>
<evidence type="ECO:0000313" key="3">
    <source>
        <dbReference type="Proteomes" id="UP000237438"/>
    </source>
</evidence>
<sequence>MSNNEVIKLDNITEFQSGDGAKWLKKLKHELRAQHKALSPENILYCVDLQLAGDADRWVQQTGFVRRMLEDTTKATEEDLFRFEEAFKSRFSNTANVGEPDVHVKLAMFQQNPKESLYEYSLRATALLHEFGVKDQVPGVELSAPEAGTLNSIKTKFVYGLYSAELRLEAINLQALLSDSLARSITIVNTAVKMMEQKRRIMEEVNVQERLKTLDLFDKQARTAGYSNLVSYAHSLDRTGYVNSMQMRPVTSKNIISIEPPTQVVHDSFKSQQENRRNWHDRTDSQHPIINGSESLHPTDFICSTC</sequence>
<organism evidence="2 3">
    <name type="scientific">Erysiphe pulchra</name>
    <dbReference type="NCBI Taxonomy" id="225359"/>
    <lineage>
        <taxon>Eukaryota</taxon>
        <taxon>Fungi</taxon>
        <taxon>Dikarya</taxon>
        <taxon>Ascomycota</taxon>
        <taxon>Pezizomycotina</taxon>
        <taxon>Leotiomycetes</taxon>
        <taxon>Erysiphales</taxon>
        <taxon>Erysiphaceae</taxon>
        <taxon>Erysiphe</taxon>
    </lineage>
</organism>
<feature type="region of interest" description="Disordered" evidence="1">
    <location>
        <begin position="269"/>
        <end position="293"/>
    </location>
</feature>
<dbReference type="OrthoDB" id="3597573at2759"/>
<protein>
    <recommendedName>
        <fullName evidence="4">Retrotransposon gag domain-containing protein</fullName>
    </recommendedName>
</protein>
<dbReference type="AlphaFoldDB" id="A0A2S4PIF5"/>
<dbReference type="EMBL" id="PEDP01007159">
    <property type="protein sequence ID" value="POS81826.1"/>
    <property type="molecule type" value="Genomic_DNA"/>
</dbReference>
<name>A0A2S4PIF5_9PEZI</name>
<feature type="non-terminal residue" evidence="2">
    <location>
        <position position="306"/>
    </location>
</feature>
<proteinExistence type="predicted"/>